<evidence type="ECO:0000313" key="6">
    <source>
        <dbReference type="Proteomes" id="UP001219518"/>
    </source>
</evidence>
<evidence type="ECO:0000256" key="1">
    <source>
        <dbReference type="ARBA" id="ARBA00011975"/>
    </source>
</evidence>
<dbReference type="EMBL" id="JAHWGI010000279">
    <property type="protein sequence ID" value="KAK3911589.1"/>
    <property type="molecule type" value="Genomic_DNA"/>
</dbReference>
<comment type="caution">
    <text evidence="5">The sequence shown here is derived from an EMBL/GenBank/DDBJ whole genome shotgun (WGS) entry which is preliminary data.</text>
</comment>
<evidence type="ECO:0000256" key="4">
    <source>
        <dbReference type="ARBA" id="ARBA00022691"/>
    </source>
</evidence>
<dbReference type="GO" id="GO:0005634">
    <property type="term" value="C:nucleus"/>
    <property type="evidence" value="ECO:0007669"/>
    <property type="project" value="TreeGrafter"/>
</dbReference>
<sequence length="228" mass="25630">MVYWRRGSRKCWKPPSKGQRLKVKPFVKIRIVKKLKIVKVQEGQREGEELHSDATSEGLYDECSEFQDIEGSSAKEGNHESYRASEASQACPFVLKACDTGKSKIRVLSLFDGISTGYYILTKCLGLDVDAYFSITPVGDIGKISDEQLASLGHIDLTIGGSPCEELSRVNWRRKGLDDPSGTGVLFYQYVRVLNFFEEKSVKKGTKLHWLFENTATMDAKTKSKITM</sequence>
<dbReference type="InterPro" id="IPR050390">
    <property type="entry name" value="C5-Methyltransferase"/>
</dbReference>
<proteinExistence type="predicted"/>
<evidence type="ECO:0000256" key="3">
    <source>
        <dbReference type="ARBA" id="ARBA00022679"/>
    </source>
</evidence>
<keyword evidence="3" id="KW-0808">Transferase</keyword>
<dbReference type="AlphaFoldDB" id="A0AAE1GYT7"/>
<dbReference type="Proteomes" id="UP001219518">
    <property type="component" value="Unassembled WGS sequence"/>
</dbReference>
<dbReference type="SUPFAM" id="SSF53335">
    <property type="entry name" value="S-adenosyl-L-methionine-dependent methyltransferases"/>
    <property type="match status" value="1"/>
</dbReference>
<evidence type="ECO:0000256" key="2">
    <source>
        <dbReference type="ARBA" id="ARBA00022603"/>
    </source>
</evidence>
<protein>
    <recommendedName>
        <fullName evidence="1">DNA (cytosine-5-)-methyltransferase</fullName>
        <ecNumber evidence="1">2.1.1.37</ecNumber>
    </recommendedName>
</protein>
<gene>
    <name evidence="5" type="ORF">KUF71_004497</name>
</gene>
<dbReference type="Pfam" id="PF00145">
    <property type="entry name" value="DNA_methylase"/>
    <property type="match status" value="1"/>
</dbReference>
<dbReference type="GO" id="GO:0032259">
    <property type="term" value="P:methylation"/>
    <property type="evidence" value="ECO:0007669"/>
    <property type="project" value="UniProtKB-KW"/>
</dbReference>
<dbReference type="EC" id="2.1.1.37" evidence="1"/>
<accession>A0AAE1GYT7</accession>
<dbReference type="GO" id="GO:0003886">
    <property type="term" value="F:DNA (cytosine-5-)-methyltransferase activity"/>
    <property type="evidence" value="ECO:0007669"/>
    <property type="project" value="UniProtKB-EC"/>
</dbReference>
<reference evidence="5" key="2">
    <citation type="journal article" date="2023" name="BMC Genomics">
        <title>Pest status, molecular evolution, and epigenetic factors derived from the genome assembly of Frankliniella fusca, a thysanopteran phytovirus vector.</title>
        <authorList>
            <person name="Catto M.A."/>
            <person name="Labadie P.E."/>
            <person name="Jacobson A.L."/>
            <person name="Kennedy G.G."/>
            <person name="Srinivasan R."/>
            <person name="Hunt B.G."/>
        </authorList>
    </citation>
    <scope>NUCLEOTIDE SEQUENCE</scope>
    <source>
        <strain evidence="5">PL_HMW_Pooled</strain>
    </source>
</reference>
<dbReference type="PANTHER" id="PTHR23068:SF25">
    <property type="entry name" value="DNA (CYTOSINE-5)-METHYLTRANSFERASE DRM2"/>
    <property type="match status" value="1"/>
</dbReference>
<organism evidence="5 6">
    <name type="scientific">Frankliniella fusca</name>
    <dbReference type="NCBI Taxonomy" id="407009"/>
    <lineage>
        <taxon>Eukaryota</taxon>
        <taxon>Metazoa</taxon>
        <taxon>Ecdysozoa</taxon>
        <taxon>Arthropoda</taxon>
        <taxon>Hexapoda</taxon>
        <taxon>Insecta</taxon>
        <taxon>Pterygota</taxon>
        <taxon>Neoptera</taxon>
        <taxon>Paraneoptera</taxon>
        <taxon>Thysanoptera</taxon>
        <taxon>Terebrantia</taxon>
        <taxon>Thripoidea</taxon>
        <taxon>Thripidae</taxon>
        <taxon>Frankliniella</taxon>
    </lineage>
</organism>
<name>A0AAE1GYT7_9NEOP</name>
<dbReference type="PANTHER" id="PTHR23068">
    <property type="entry name" value="DNA CYTOSINE-5- -METHYLTRANSFERASE 3-RELATED"/>
    <property type="match status" value="1"/>
</dbReference>
<keyword evidence="4" id="KW-0949">S-adenosyl-L-methionine</keyword>
<evidence type="ECO:0000313" key="5">
    <source>
        <dbReference type="EMBL" id="KAK3911589.1"/>
    </source>
</evidence>
<dbReference type="InterPro" id="IPR029063">
    <property type="entry name" value="SAM-dependent_MTases_sf"/>
</dbReference>
<dbReference type="InterPro" id="IPR001525">
    <property type="entry name" value="C5_MeTfrase"/>
</dbReference>
<keyword evidence="2" id="KW-0489">Methyltransferase</keyword>
<reference evidence="5" key="1">
    <citation type="submission" date="2021-07" db="EMBL/GenBank/DDBJ databases">
        <authorList>
            <person name="Catto M.A."/>
            <person name="Jacobson A."/>
            <person name="Kennedy G."/>
            <person name="Labadie P."/>
            <person name="Hunt B.G."/>
            <person name="Srinivasan R."/>
        </authorList>
    </citation>
    <scope>NUCLEOTIDE SEQUENCE</scope>
    <source>
        <strain evidence="5">PL_HMW_Pooled</strain>
        <tissue evidence="5">Head</tissue>
    </source>
</reference>
<dbReference type="Gene3D" id="3.40.50.150">
    <property type="entry name" value="Vaccinia Virus protein VP39"/>
    <property type="match status" value="1"/>
</dbReference>
<keyword evidence="6" id="KW-1185">Reference proteome</keyword>